<dbReference type="Proteomes" id="UP000324748">
    <property type="component" value="Unassembled WGS sequence"/>
</dbReference>
<reference evidence="5 6" key="1">
    <citation type="submission" date="2019-05" db="EMBL/GenBank/DDBJ databases">
        <title>Emergence of the Ug99 lineage of the wheat stem rust pathogen through somatic hybridization.</title>
        <authorList>
            <person name="Li F."/>
            <person name="Upadhyaya N.M."/>
            <person name="Sperschneider J."/>
            <person name="Matny O."/>
            <person name="Nguyen-Phuc H."/>
            <person name="Mago R."/>
            <person name="Raley C."/>
            <person name="Miller M.E."/>
            <person name="Silverstein K.A.T."/>
            <person name="Henningsen E."/>
            <person name="Hirsch C.D."/>
            <person name="Visser B."/>
            <person name="Pretorius Z.A."/>
            <person name="Steffenson B.J."/>
            <person name="Schwessinger B."/>
            <person name="Dodds P.N."/>
            <person name="Figueroa M."/>
        </authorList>
    </citation>
    <scope>NUCLEOTIDE SEQUENCE [LARGE SCALE GENOMIC DNA]</scope>
    <source>
        <strain evidence="3">21-0</strain>
        <strain evidence="4 6">Ug99</strain>
    </source>
</reference>
<dbReference type="AlphaFoldDB" id="A0A5B0RL90"/>
<evidence type="ECO:0000313" key="6">
    <source>
        <dbReference type="Proteomes" id="UP000325313"/>
    </source>
</evidence>
<dbReference type="OrthoDB" id="2507550at2759"/>
<gene>
    <name evidence="3" type="ORF">PGT21_018032</name>
    <name evidence="4" type="ORF">PGTUg99_018272</name>
</gene>
<evidence type="ECO:0000313" key="5">
    <source>
        <dbReference type="Proteomes" id="UP000324748"/>
    </source>
</evidence>
<dbReference type="InterPro" id="IPR029466">
    <property type="entry name" value="NAM-associated_C"/>
</dbReference>
<protein>
    <recommendedName>
        <fullName evidence="2">No apical meristem-associated C-terminal domain-containing protein</fullName>
    </recommendedName>
</protein>
<evidence type="ECO:0000256" key="1">
    <source>
        <dbReference type="SAM" id="MobiDB-lite"/>
    </source>
</evidence>
<sequence>MGIKQAKRKAAEDRATEKKIKIMEKNTAEGEKRGAEFKRANVLQEETNTLSKIDVALKSDQMEVTIMEKDLNTLTDDYAKEYFTKRKKAIITKMREQELKESQSTSQETEDQSEPLPQNEADPIENEEGDATLTAVEDLIDPIVMNDLV</sequence>
<accession>A0A5B0RL90</accession>
<feature type="domain" description="No apical meristem-associated C-terminal" evidence="2">
    <location>
        <begin position="1"/>
        <end position="90"/>
    </location>
</feature>
<proteinExistence type="predicted"/>
<evidence type="ECO:0000259" key="2">
    <source>
        <dbReference type="Pfam" id="PF14303"/>
    </source>
</evidence>
<dbReference type="EMBL" id="VDEP01000173">
    <property type="protein sequence ID" value="KAA1126052.1"/>
    <property type="molecule type" value="Genomic_DNA"/>
</dbReference>
<comment type="caution">
    <text evidence="4">The sequence shown here is derived from an EMBL/GenBank/DDBJ whole genome shotgun (WGS) entry which is preliminary data.</text>
</comment>
<dbReference type="Pfam" id="PF14303">
    <property type="entry name" value="NAM-associated"/>
    <property type="match status" value="1"/>
</dbReference>
<dbReference type="Proteomes" id="UP000325313">
    <property type="component" value="Unassembled WGS sequence"/>
</dbReference>
<organism evidence="4 6">
    <name type="scientific">Puccinia graminis f. sp. tritici</name>
    <dbReference type="NCBI Taxonomy" id="56615"/>
    <lineage>
        <taxon>Eukaryota</taxon>
        <taxon>Fungi</taxon>
        <taxon>Dikarya</taxon>
        <taxon>Basidiomycota</taxon>
        <taxon>Pucciniomycotina</taxon>
        <taxon>Pucciniomycetes</taxon>
        <taxon>Pucciniales</taxon>
        <taxon>Pucciniaceae</taxon>
        <taxon>Puccinia</taxon>
    </lineage>
</organism>
<evidence type="ECO:0000313" key="4">
    <source>
        <dbReference type="EMBL" id="KAA1126052.1"/>
    </source>
</evidence>
<name>A0A5B0RL90_PUCGR</name>
<evidence type="ECO:0000313" key="3">
    <source>
        <dbReference type="EMBL" id="KAA1097724.1"/>
    </source>
</evidence>
<keyword evidence="5" id="KW-1185">Reference proteome</keyword>
<feature type="region of interest" description="Disordered" evidence="1">
    <location>
        <begin position="94"/>
        <end position="135"/>
    </location>
</feature>
<dbReference type="EMBL" id="VSWC01000066">
    <property type="protein sequence ID" value="KAA1097724.1"/>
    <property type="molecule type" value="Genomic_DNA"/>
</dbReference>